<dbReference type="SUPFAM" id="SSF56655">
    <property type="entry name" value="Carbohydrate phosphatase"/>
    <property type="match status" value="1"/>
</dbReference>
<evidence type="ECO:0000256" key="1">
    <source>
        <dbReference type="SAM" id="Phobius"/>
    </source>
</evidence>
<keyword evidence="1" id="KW-0472">Membrane</keyword>
<dbReference type="InterPro" id="IPR023079">
    <property type="entry name" value="SBPase"/>
</dbReference>
<dbReference type="GO" id="GO:0005975">
    <property type="term" value="P:carbohydrate metabolic process"/>
    <property type="evidence" value="ECO:0007669"/>
    <property type="project" value="InterPro"/>
</dbReference>
<sequence length="437" mass="49396">MMHAQSLTIRISKKINFQSDMMHAQSLTIRISKKDGRFSVTFDPLHESSIVDTNFTVDTIFGVWLGDKLTGMTGGDQVAAAMGIYGPRTTYIFPIKGFPGTHKFILLEEVYHSNKWQHVKETTGISEGKMFSPGNLIATFDNLDYDKIIVRKIGVFPNAISPATKAKLRLLFRKKQMLVYIMAAACIFVGFINVWYFDDPHNITLIDWIRKQIFIGVWHSEKVGFLQAREMRMTLAWCWHSKIQDRFLDEEETQVYLGVKRFSSCELQVATDNFSVKNIYRRGGFEQLPKKQTSKANLNPSEKALAKSSTKVNGNKFSVDKPSEAQLAESEQATYASSNNVLKRTKTFQDVPGLYNLAMAIVDYRGHRSVLPGILQGDKLDSLLYGSVDNGKKVCWNEDFHAKALSFVEYDSALSEDVKQQAKVLKMSCSLNNAACK</sequence>
<evidence type="ECO:0000259" key="2">
    <source>
        <dbReference type="PROSITE" id="PS51823"/>
    </source>
</evidence>
<dbReference type="GO" id="GO:0005737">
    <property type="term" value="C:cytoplasm"/>
    <property type="evidence" value="ECO:0007669"/>
    <property type="project" value="TreeGrafter"/>
</dbReference>
<protein>
    <submittedName>
        <fullName evidence="3">Sedoheptulose-1,7-bisphosphatase, chloroplastic</fullName>
    </submittedName>
</protein>
<dbReference type="EMBL" id="PKPP01007549">
    <property type="protein sequence ID" value="PWA53076.1"/>
    <property type="molecule type" value="Genomic_DNA"/>
</dbReference>
<gene>
    <name evidence="3" type="ORF">CTI12_AA448740</name>
</gene>
<dbReference type="Pfam" id="PF13236">
    <property type="entry name" value="CLU"/>
    <property type="match status" value="1"/>
</dbReference>
<dbReference type="InterPro" id="IPR025697">
    <property type="entry name" value="CLU_dom"/>
</dbReference>
<dbReference type="PANTHER" id="PTHR12601:SF6">
    <property type="entry name" value="CLUSTERED MITOCHONDRIA PROTEIN HOMOLOG"/>
    <property type="match status" value="1"/>
</dbReference>
<dbReference type="PANTHER" id="PTHR12601">
    <property type="entry name" value="EUKARYOTIC TRANSLATION INITIATION FACTOR 3 SUBUNIT EIF-3"/>
    <property type="match status" value="1"/>
</dbReference>
<dbReference type="Proteomes" id="UP000245207">
    <property type="component" value="Unassembled WGS sequence"/>
</dbReference>
<name>A0A2U1LVP5_ARTAN</name>
<feature type="domain" description="Clu" evidence="2">
    <location>
        <begin position="112"/>
        <end position="437"/>
    </location>
</feature>
<keyword evidence="1" id="KW-1133">Transmembrane helix</keyword>
<evidence type="ECO:0000313" key="4">
    <source>
        <dbReference type="Proteomes" id="UP000245207"/>
    </source>
</evidence>
<dbReference type="PROSITE" id="PS51823">
    <property type="entry name" value="CLU"/>
    <property type="match status" value="1"/>
</dbReference>
<keyword evidence="4" id="KW-1185">Reference proteome</keyword>
<dbReference type="Gene3D" id="3.30.540.10">
    <property type="entry name" value="Fructose-1,6-Bisphosphatase, subunit A, domain 1"/>
    <property type="match status" value="1"/>
</dbReference>
<dbReference type="STRING" id="35608.A0A2U1LVP5"/>
<reference evidence="3 4" key="1">
    <citation type="journal article" date="2018" name="Mol. Plant">
        <title>The genome of Artemisia annua provides insight into the evolution of Asteraceae family and artemisinin biosynthesis.</title>
        <authorList>
            <person name="Shen Q."/>
            <person name="Zhang L."/>
            <person name="Liao Z."/>
            <person name="Wang S."/>
            <person name="Yan T."/>
            <person name="Shi P."/>
            <person name="Liu M."/>
            <person name="Fu X."/>
            <person name="Pan Q."/>
            <person name="Wang Y."/>
            <person name="Lv Z."/>
            <person name="Lu X."/>
            <person name="Zhang F."/>
            <person name="Jiang W."/>
            <person name="Ma Y."/>
            <person name="Chen M."/>
            <person name="Hao X."/>
            <person name="Li L."/>
            <person name="Tang Y."/>
            <person name="Lv G."/>
            <person name="Zhou Y."/>
            <person name="Sun X."/>
            <person name="Brodelius P.E."/>
            <person name="Rose J.K.C."/>
            <person name="Tang K."/>
        </authorList>
    </citation>
    <scope>NUCLEOTIDE SEQUENCE [LARGE SCALE GENOMIC DNA]</scope>
    <source>
        <strain evidence="4">cv. Huhao1</strain>
        <tissue evidence="3">Leaf</tissue>
    </source>
</reference>
<dbReference type="PRINTS" id="PR01958">
    <property type="entry name" value="S17BPHPHTASE"/>
</dbReference>
<evidence type="ECO:0000313" key="3">
    <source>
        <dbReference type="EMBL" id="PWA53076.1"/>
    </source>
</evidence>
<proteinExistence type="predicted"/>
<dbReference type="Pfam" id="PF00316">
    <property type="entry name" value="FBPase"/>
    <property type="match status" value="1"/>
</dbReference>
<keyword evidence="1" id="KW-0812">Transmembrane</keyword>
<comment type="caution">
    <text evidence="3">The sequence shown here is derived from an EMBL/GenBank/DDBJ whole genome shotgun (WGS) entry which is preliminary data.</text>
</comment>
<dbReference type="InterPro" id="IPR027523">
    <property type="entry name" value="CLU_prot"/>
</dbReference>
<organism evidence="3 4">
    <name type="scientific">Artemisia annua</name>
    <name type="common">Sweet wormwood</name>
    <dbReference type="NCBI Taxonomy" id="35608"/>
    <lineage>
        <taxon>Eukaryota</taxon>
        <taxon>Viridiplantae</taxon>
        <taxon>Streptophyta</taxon>
        <taxon>Embryophyta</taxon>
        <taxon>Tracheophyta</taxon>
        <taxon>Spermatophyta</taxon>
        <taxon>Magnoliopsida</taxon>
        <taxon>eudicotyledons</taxon>
        <taxon>Gunneridae</taxon>
        <taxon>Pentapetalae</taxon>
        <taxon>asterids</taxon>
        <taxon>campanulids</taxon>
        <taxon>Asterales</taxon>
        <taxon>Asteraceae</taxon>
        <taxon>Asteroideae</taxon>
        <taxon>Anthemideae</taxon>
        <taxon>Artemisiinae</taxon>
        <taxon>Artemisia</taxon>
    </lineage>
</organism>
<dbReference type="InterPro" id="IPR033391">
    <property type="entry name" value="FBPase_N"/>
</dbReference>
<dbReference type="GO" id="GO:0016791">
    <property type="term" value="F:phosphatase activity"/>
    <property type="evidence" value="ECO:0007669"/>
    <property type="project" value="InterPro"/>
</dbReference>
<accession>A0A2U1LVP5</accession>
<dbReference type="AlphaFoldDB" id="A0A2U1LVP5"/>
<feature type="transmembrane region" description="Helical" evidence="1">
    <location>
        <begin position="177"/>
        <end position="197"/>
    </location>
</feature>
<dbReference type="OrthoDB" id="10256725at2759"/>